<accession>A0A1G9R7G1</accession>
<name>A0A1G9R7G1_9FIRM</name>
<sequence length="314" mass="34017">MAFKMSVQKYSGKVSEVEIGTGEKAIKIGGENILPFYNFDGEAGNTQKVGIEITDVYPEGWTDSFKEMYKEVCDCPVKWAKHVEENTEADFICLKLESADPNGLDKTPEECAEIVKQVVDAISLPLVISGCGNHEKDGKVFEKVAQAVDGNNCLFLSATEDNYKAVGAATTMAYNHKVSAESSVDINLAKQLNVLLTQLGVKSENIVMNVGASAVGYGYEYVASTMDRIRLAAFGQNDKSLQMPIITPVSFETWHVKESIASEEDEPAWGCVEKRGIAMEISTAVSSLVGGSNAVILRHPESIETVKELVSALA</sequence>
<dbReference type="InterPro" id="IPR016041">
    <property type="entry name" value="Ac-CoA_synth_d_su_TIM-brl"/>
</dbReference>
<dbReference type="Gene3D" id="3.20.20.20">
    <property type="entry name" value="Dihydropteroate synthase-like"/>
    <property type="match status" value="1"/>
</dbReference>
<evidence type="ECO:0000259" key="1">
    <source>
        <dbReference type="Pfam" id="PF03599"/>
    </source>
</evidence>
<dbReference type="Proteomes" id="UP000199068">
    <property type="component" value="Unassembled WGS sequence"/>
</dbReference>
<evidence type="ECO:0000313" key="3">
    <source>
        <dbReference type="Proteomes" id="UP000199068"/>
    </source>
</evidence>
<dbReference type="NCBIfam" id="NF003376">
    <property type="entry name" value="PRK04452.1-2"/>
    <property type="match status" value="1"/>
</dbReference>
<dbReference type="InterPro" id="IPR011005">
    <property type="entry name" value="Dihydropteroate_synth-like_sf"/>
</dbReference>
<dbReference type="InterPro" id="IPR051069">
    <property type="entry name" value="ACDS_complex_subunit"/>
</dbReference>
<protein>
    <submittedName>
        <fullName evidence="2">Acetyl-CoA decarbonylase/synthase delta subunit</fullName>
    </submittedName>
</protein>
<dbReference type="STRING" id="1121325.SAMN04515677_10698"/>
<dbReference type="NCBIfam" id="NF040759">
    <property type="entry name" value="WLP_AcsD"/>
    <property type="match status" value="1"/>
</dbReference>
<dbReference type="RefSeq" id="WP_092726609.1">
    <property type="nucleotide sequence ID" value="NZ_FNGW01000006.1"/>
</dbReference>
<keyword evidence="3" id="KW-1185">Reference proteome</keyword>
<organism evidence="2 3">
    <name type="scientific">Romboutsia lituseburensis DSM 797</name>
    <dbReference type="NCBI Taxonomy" id="1121325"/>
    <lineage>
        <taxon>Bacteria</taxon>
        <taxon>Bacillati</taxon>
        <taxon>Bacillota</taxon>
        <taxon>Clostridia</taxon>
        <taxon>Peptostreptococcales</taxon>
        <taxon>Peptostreptococcaceae</taxon>
        <taxon>Romboutsia</taxon>
    </lineage>
</organism>
<reference evidence="2 3" key="1">
    <citation type="submission" date="2016-10" db="EMBL/GenBank/DDBJ databases">
        <authorList>
            <person name="de Groot N.N."/>
        </authorList>
    </citation>
    <scope>NUCLEOTIDE SEQUENCE [LARGE SCALE GENOMIC DNA]</scope>
    <source>
        <strain evidence="2 3">DSM 797</strain>
    </source>
</reference>
<dbReference type="Pfam" id="PF03599">
    <property type="entry name" value="CdhD"/>
    <property type="match status" value="1"/>
</dbReference>
<dbReference type="EMBL" id="FNGW01000006">
    <property type="protein sequence ID" value="SDM18375.1"/>
    <property type="molecule type" value="Genomic_DNA"/>
</dbReference>
<dbReference type="AlphaFoldDB" id="A0A1G9R7G1"/>
<proteinExistence type="predicted"/>
<dbReference type="PANTHER" id="PTHR36214:SF5">
    <property type="entry name" value="ACETYL-COA DECARBONYLASE_SYNTHASE COMPLEX SUBUNIT DELTA"/>
    <property type="match status" value="1"/>
</dbReference>
<feature type="domain" description="CO dehydrogenase/acetyl-CoA synthase delta subunit TIM barrel" evidence="1">
    <location>
        <begin position="16"/>
        <end position="258"/>
    </location>
</feature>
<dbReference type="PANTHER" id="PTHR36214">
    <property type="match status" value="1"/>
</dbReference>
<evidence type="ECO:0000313" key="2">
    <source>
        <dbReference type="EMBL" id="SDM18375.1"/>
    </source>
</evidence>
<gene>
    <name evidence="2" type="ORF">SAMN04515677_10698</name>
</gene>
<dbReference type="SUPFAM" id="SSF51717">
    <property type="entry name" value="Dihydropteroate synthetase-like"/>
    <property type="match status" value="1"/>
</dbReference>